<gene>
    <name evidence="1" type="ORF">NKI36_07385</name>
</gene>
<dbReference type="EMBL" id="JAMYQB010000004">
    <property type="protein sequence ID" value="MER9403871.1"/>
    <property type="molecule type" value="Genomic_DNA"/>
</dbReference>
<comment type="caution">
    <text evidence="1">The sequence shown here is derived from an EMBL/GenBank/DDBJ whole genome shotgun (WGS) entry which is preliminary data.</text>
</comment>
<evidence type="ECO:0000313" key="2">
    <source>
        <dbReference type="Proteomes" id="UP001433071"/>
    </source>
</evidence>
<dbReference type="InterPro" id="IPR005502">
    <property type="entry name" value="Ribosyl_crysJ1"/>
</dbReference>
<dbReference type="SUPFAM" id="SSF101478">
    <property type="entry name" value="ADP-ribosylglycohydrolase"/>
    <property type="match status" value="1"/>
</dbReference>
<protein>
    <submittedName>
        <fullName evidence="1">ADP-ribosylglycohydrolase family protein</fullName>
    </submittedName>
</protein>
<sequence length="285" mass="30157">MADAARKDRALGALVGLAAGDAVGTTLEFVDRDTRPALTDMIGGGPFGLEPGQWTDDTSMALCLADCLIADKGEVEPRHLLAHFVNWWRLGVNSVTGDCFDIGGATSSALRKFELHGTVENNPEDHLQANGSIMRLSPVVLSAKNREQACTMALAQGRTTHAAPVPQECCELLAGYLWDMIETGALPPSVSAKGDRHRRDVVSTGHAPATLDAACWSVATTGDFRSAVLKAANLGDDADTVGAVTGQLAGALYGLSAIPSDWLEKLAWRDDIIGRAEKLWALRGP</sequence>
<keyword evidence="2" id="KW-1185">Reference proteome</keyword>
<dbReference type="RefSeq" id="WP_352556946.1">
    <property type="nucleotide sequence ID" value="NZ_JAMYQB010000004.1"/>
</dbReference>
<dbReference type="PANTHER" id="PTHR16222">
    <property type="entry name" value="ADP-RIBOSYLGLYCOHYDROLASE"/>
    <property type="match status" value="1"/>
</dbReference>
<dbReference type="InterPro" id="IPR036705">
    <property type="entry name" value="Ribosyl_crysJ1_sf"/>
</dbReference>
<organism evidence="1 2">
    <name type="scientific">Mesorhizobium caraganae</name>
    <dbReference type="NCBI Taxonomy" id="483206"/>
    <lineage>
        <taxon>Bacteria</taxon>
        <taxon>Pseudomonadati</taxon>
        <taxon>Pseudomonadota</taxon>
        <taxon>Alphaproteobacteria</taxon>
        <taxon>Hyphomicrobiales</taxon>
        <taxon>Phyllobacteriaceae</taxon>
        <taxon>Mesorhizobium</taxon>
    </lineage>
</organism>
<dbReference type="PANTHER" id="PTHR16222:SF12">
    <property type="entry name" value="ADP-RIBOSYLGLYCOHYDROLASE-RELATED"/>
    <property type="match status" value="1"/>
</dbReference>
<dbReference type="Pfam" id="PF03747">
    <property type="entry name" value="ADP_ribosyl_GH"/>
    <property type="match status" value="2"/>
</dbReference>
<evidence type="ECO:0000313" key="1">
    <source>
        <dbReference type="EMBL" id="MER9403871.1"/>
    </source>
</evidence>
<proteinExistence type="predicted"/>
<name>A0ABV1YWB7_9HYPH</name>
<dbReference type="InterPro" id="IPR050792">
    <property type="entry name" value="ADP-ribosylglycohydrolase"/>
</dbReference>
<dbReference type="Gene3D" id="1.10.4080.10">
    <property type="entry name" value="ADP-ribosylation/Crystallin J1"/>
    <property type="match status" value="1"/>
</dbReference>
<dbReference type="Proteomes" id="UP001433071">
    <property type="component" value="Unassembled WGS sequence"/>
</dbReference>
<accession>A0ABV1YWB7</accession>
<reference evidence="1 2" key="1">
    <citation type="journal article" date="2024" name="Proc. Natl. Acad. Sci. U.S.A.">
        <title>The evolutionary genomics of adaptation to stress in wild rhizobium bacteria.</title>
        <authorList>
            <person name="Kehlet-Delgado H."/>
            <person name="Montoya A.P."/>
            <person name="Jensen K.T."/>
            <person name="Wendlandt C.E."/>
            <person name="Dexheimer C."/>
            <person name="Roberts M."/>
            <person name="Torres Martinez L."/>
            <person name="Friesen M.L."/>
            <person name="Griffitts J.S."/>
            <person name="Porter S.S."/>
        </authorList>
    </citation>
    <scope>NUCLEOTIDE SEQUENCE [LARGE SCALE GENOMIC DNA]</scope>
    <source>
        <strain evidence="1 2">M0641</strain>
    </source>
</reference>